<reference evidence="17" key="1">
    <citation type="submission" date="2020-05" db="UniProtKB">
        <authorList>
            <consortium name="EnsemblMetazoa"/>
        </authorList>
    </citation>
    <scope>IDENTIFICATION</scope>
    <source>
        <strain evidence="17">FUMOZ</strain>
    </source>
</reference>
<feature type="coiled-coil region" evidence="14">
    <location>
        <begin position="3066"/>
        <end position="3093"/>
    </location>
</feature>
<dbReference type="InterPro" id="IPR002017">
    <property type="entry name" value="Spectrin_repeat"/>
</dbReference>
<comment type="similarity">
    <text evidence="4">Belongs to the nesprin family.</text>
</comment>
<comment type="subcellular location">
    <subcellularLocation>
        <location evidence="3">Cytoplasm</location>
        <location evidence="3">Cytoskeleton</location>
    </subcellularLocation>
    <subcellularLocation>
        <location evidence="2">Cytoplasm</location>
        <location evidence="2">Myofibril</location>
        <location evidence="2">Sarcomere</location>
    </subcellularLocation>
    <subcellularLocation>
        <location evidence="1">Nucleus membrane</location>
    </subcellularLocation>
</comment>
<keyword evidence="10" id="KW-0472">Membrane</keyword>
<feature type="coiled-coil region" evidence="14">
    <location>
        <begin position="4903"/>
        <end position="4930"/>
    </location>
</feature>
<dbReference type="FunFam" id="1.20.58.60:FF:000445">
    <property type="entry name" value="AGAP009554-PA"/>
    <property type="match status" value="1"/>
</dbReference>
<keyword evidence="7" id="KW-0677">Repeat</keyword>
<evidence type="ECO:0000256" key="3">
    <source>
        <dbReference type="ARBA" id="ARBA00004245"/>
    </source>
</evidence>
<evidence type="ECO:0000256" key="4">
    <source>
        <dbReference type="ARBA" id="ARBA00008619"/>
    </source>
</evidence>
<evidence type="ECO:0000313" key="17">
    <source>
        <dbReference type="EnsemblMetazoa" id="AFUN020136-PA"/>
    </source>
</evidence>
<dbReference type="GO" id="GO:0006997">
    <property type="term" value="P:nucleus organization"/>
    <property type="evidence" value="ECO:0007669"/>
    <property type="project" value="UniProtKB-ARBA"/>
</dbReference>
<dbReference type="FunFam" id="1.20.58.60:FF:000402">
    <property type="entry name" value="AGAP009554-PA"/>
    <property type="match status" value="1"/>
</dbReference>
<feature type="coiled-coil region" evidence="14">
    <location>
        <begin position="754"/>
        <end position="809"/>
    </location>
</feature>
<keyword evidence="11" id="KW-0009">Actin-binding</keyword>
<dbReference type="InterPro" id="IPR036872">
    <property type="entry name" value="CH_dom_sf"/>
</dbReference>
<dbReference type="Pfam" id="PF25034">
    <property type="entry name" value="Spectrin_SYNE1"/>
    <property type="match status" value="1"/>
</dbReference>
<dbReference type="GO" id="GO:0030017">
    <property type="term" value="C:sarcomere"/>
    <property type="evidence" value="ECO:0007669"/>
    <property type="project" value="UniProtKB-SubCell"/>
</dbReference>
<dbReference type="FunFam" id="1.20.58.60:FF:000222">
    <property type="entry name" value="Uncharacterized protein, isoform D"/>
    <property type="match status" value="1"/>
</dbReference>
<dbReference type="CDD" id="cd00176">
    <property type="entry name" value="SPEC"/>
    <property type="match status" value="4"/>
</dbReference>
<keyword evidence="5" id="KW-0963">Cytoplasm</keyword>
<evidence type="ECO:0000256" key="10">
    <source>
        <dbReference type="ARBA" id="ARBA00023136"/>
    </source>
</evidence>
<keyword evidence="6" id="KW-0812">Transmembrane</keyword>
<feature type="coiled-coil region" evidence="14">
    <location>
        <begin position="4129"/>
        <end position="4177"/>
    </location>
</feature>
<feature type="region of interest" description="Disordered" evidence="15">
    <location>
        <begin position="1"/>
        <end position="62"/>
    </location>
</feature>
<feature type="coiled-coil region" evidence="14">
    <location>
        <begin position="7800"/>
        <end position="7827"/>
    </location>
</feature>
<feature type="coiled-coil region" evidence="14">
    <location>
        <begin position="3977"/>
        <end position="4007"/>
    </location>
</feature>
<dbReference type="PANTHER" id="PTHR47535">
    <property type="entry name" value="MUSCLE-SPECIFIC PROTEIN 300 KDA, ISOFORM G"/>
    <property type="match status" value="1"/>
</dbReference>
<dbReference type="InterPro" id="IPR052403">
    <property type="entry name" value="LINC-complex_assoc"/>
</dbReference>
<dbReference type="FunFam" id="1.20.58.60:FF:000286">
    <property type="entry name" value="Uncharacterized protein, isoform D"/>
    <property type="match status" value="1"/>
</dbReference>
<dbReference type="PROSITE" id="PS50021">
    <property type="entry name" value="CH"/>
    <property type="match status" value="2"/>
</dbReference>
<dbReference type="PROSITE" id="PS00020">
    <property type="entry name" value="ACTININ_2"/>
    <property type="match status" value="1"/>
</dbReference>
<evidence type="ECO:0000256" key="7">
    <source>
        <dbReference type="ARBA" id="ARBA00022737"/>
    </source>
</evidence>
<dbReference type="SMART" id="SM00150">
    <property type="entry name" value="SPEC"/>
    <property type="match status" value="34"/>
</dbReference>
<organism evidence="17">
    <name type="scientific">Anopheles funestus</name>
    <name type="common">African malaria mosquito</name>
    <dbReference type="NCBI Taxonomy" id="62324"/>
    <lineage>
        <taxon>Eukaryota</taxon>
        <taxon>Metazoa</taxon>
        <taxon>Ecdysozoa</taxon>
        <taxon>Arthropoda</taxon>
        <taxon>Hexapoda</taxon>
        <taxon>Insecta</taxon>
        <taxon>Pterygota</taxon>
        <taxon>Neoptera</taxon>
        <taxon>Endopterygota</taxon>
        <taxon>Diptera</taxon>
        <taxon>Nematocera</taxon>
        <taxon>Culicoidea</taxon>
        <taxon>Culicidae</taxon>
        <taxon>Anophelinae</taxon>
        <taxon>Anopheles</taxon>
    </lineage>
</organism>
<dbReference type="FunFam" id="1.20.58.60:FF:000414">
    <property type="entry name" value="AGAP009554-PA"/>
    <property type="match status" value="1"/>
</dbReference>
<dbReference type="Pfam" id="PF00435">
    <property type="entry name" value="Spectrin"/>
    <property type="match status" value="6"/>
</dbReference>
<feature type="coiled-coil region" evidence="14">
    <location>
        <begin position="5537"/>
        <end position="5575"/>
    </location>
</feature>
<dbReference type="FunFam" id="1.20.58.60:FF:000195">
    <property type="entry name" value="Uncharacterized protein, isoform B"/>
    <property type="match status" value="1"/>
</dbReference>
<evidence type="ECO:0000256" key="6">
    <source>
        <dbReference type="ARBA" id="ARBA00022692"/>
    </source>
</evidence>
<dbReference type="EnsemblMetazoa" id="AFUN020136-RA">
    <property type="protein sequence ID" value="AFUN020136-PA"/>
    <property type="gene ID" value="AFUN020136"/>
</dbReference>
<feature type="coiled-coil region" evidence="14">
    <location>
        <begin position="6923"/>
        <end position="6950"/>
    </location>
</feature>
<dbReference type="Gene3D" id="1.10.418.10">
    <property type="entry name" value="Calponin-like domain"/>
    <property type="match status" value="2"/>
</dbReference>
<feature type="coiled-coil region" evidence="14">
    <location>
        <begin position="3428"/>
        <end position="3455"/>
    </location>
</feature>
<dbReference type="CDD" id="cd21241">
    <property type="entry name" value="CH_SYNE1_rpt1"/>
    <property type="match status" value="1"/>
</dbReference>
<dbReference type="InterPro" id="IPR001715">
    <property type="entry name" value="CH_dom"/>
</dbReference>
<dbReference type="FunFam" id="1.10.418.10:FF:000037">
    <property type="entry name" value="nesprin-1 isoform X1"/>
    <property type="match status" value="1"/>
</dbReference>
<dbReference type="FunFam" id="1.10.418.10:FF:000033">
    <property type="entry name" value="nesprin-1 isoform X1"/>
    <property type="match status" value="1"/>
</dbReference>
<evidence type="ECO:0000256" key="13">
    <source>
        <dbReference type="ARBA" id="ARBA00023242"/>
    </source>
</evidence>
<dbReference type="PANTHER" id="PTHR47535:SF1">
    <property type="entry name" value="NESPRIN-1"/>
    <property type="match status" value="1"/>
</dbReference>
<feature type="coiled-coil region" evidence="14">
    <location>
        <begin position="4238"/>
        <end position="4265"/>
    </location>
</feature>
<dbReference type="SUPFAM" id="SSF47576">
    <property type="entry name" value="Calponin-homology domain, CH-domain"/>
    <property type="match status" value="1"/>
</dbReference>
<evidence type="ECO:0000256" key="8">
    <source>
        <dbReference type="ARBA" id="ARBA00022989"/>
    </source>
</evidence>
<evidence type="ECO:0000256" key="14">
    <source>
        <dbReference type="SAM" id="Coils"/>
    </source>
</evidence>
<evidence type="ECO:0000256" key="11">
    <source>
        <dbReference type="ARBA" id="ARBA00023203"/>
    </source>
</evidence>
<feature type="coiled-coil region" evidence="14">
    <location>
        <begin position="2591"/>
        <end position="2625"/>
    </location>
</feature>
<evidence type="ECO:0000256" key="2">
    <source>
        <dbReference type="ARBA" id="ARBA00004204"/>
    </source>
</evidence>
<feature type="coiled-coil region" evidence="14">
    <location>
        <begin position="7886"/>
        <end position="7958"/>
    </location>
</feature>
<dbReference type="VEuPathDB" id="VectorBase:AFUN020136"/>
<feature type="domain" description="Calponin-homology (CH)" evidence="16">
    <location>
        <begin position="280"/>
        <end position="387"/>
    </location>
</feature>
<dbReference type="PROSITE" id="PS00019">
    <property type="entry name" value="ACTININ_1"/>
    <property type="match status" value="1"/>
</dbReference>
<evidence type="ECO:0000256" key="1">
    <source>
        <dbReference type="ARBA" id="ARBA00004126"/>
    </source>
</evidence>
<dbReference type="STRING" id="62324.A0A4Y0BJ60"/>
<protein>
    <recommendedName>
        <fullName evidence="16">Calponin-homology (CH) domain-containing protein</fullName>
    </recommendedName>
</protein>
<dbReference type="GO" id="GO:0051015">
    <property type="term" value="F:actin filament binding"/>
    <property type="evidence" value="ECO:0007669"/>
    <property type="project" value="TreeGrafter"/>
</dbReference>
<dbReference type="InterPro" id="IPR057057">
    <property type="entry name" value="Spectrin_SYNE1"/>
</dbReference>
<feature type="compositionally biased region" description="Polar residues" evidence="15">
    <location>
        <begin position="1"/>
        <end position="12"/>
    </location>
</feature>
<dbReference type="FunFam" id="1.20.58.60:FF:000169">
    <property type="entry name" value="nesprin-1 isoform X1"/>
    <property type="match status" value="1"/>
</dbReference>
<evidence type="ECO:0000256" key="15">
    <source>
        <dbReference type="SAM" id="MobiDB-lite"/>
    </source>
</evidence>
<feature type="coiled-coil region" evidence="14">
    <location>
        <begin position="7365"/>
        <end position="7392"/>
    </location>
</feature>
<keyword evidence="8" id="KW-1133">Transmembrane helix</keyword>
<dbReference type="SUPFAM" id="SSF46966">
    <property type="entry name" value="Spectrin repeat"/>
    <property type="match status" value="31"/>
</dbReference>
<dbReference type="InterPro" id="IPR018159">
    <property type="entry name" value="Spectrin/alpha-actinin"/>
</dbReference>
<feature type="coiled-coil region" evidence="14">
    <location>
        <begin position="2529"/>
        <end position="2556"/>
    </location>
</feature>
<dbReference type="InterPro" id="IPR047290">
    <property type="entry name" value="CH_SYNE1_rpt1"/>
</dbReference>
<dbReference type="FunFam" id="1.20.58.60:FF:000413">
    <property type="entry name" value="AGAP009554-PA"/>
    <property type="match status" value="1"/>
</dbReference>
<feature type="coiled-coil region" evidence="14">
    <location>
        <begin position="2735"/>
        <end position="2762"/>
    </location>
</feature>
<dbReference type="GO" id="GO:0007097">
    <property type="term" value="P:nuclear migration"/>
    <property type="evidence" value="ECO:0007669"/>
    <property type="project" value="UniProtKB-ARBA"/>
</dbReference>
<dbReference type="SMART" id="SM00033">
    <property type="entry name" value="CH"/>
    <property type="match status" value="2"/>
</dbReference>
<feature type="coiled-coil region" evidence="14">
    <location>
        <begin position="4329"/>
        <end position="4356"/>
    </location>
</feature>
<feature type="coiled-coil region" evidence="14">
    <location>
        <begin position="3731"/>
        <end position="3788"/>
    </location>
</feature>
<keyword evidence="9 14" id="KW-0175">Coiled coil</keyword>
<feature type="coiled-coil region" evidence="14">
    <location>
        <begin position="4732"/>
        <end position="4762"/>
    </location>
</feature>
<dbReference type="InterPro" id="IPR001589">
    <property type="entry name" value="Actinin_actin-bd_CS"/>
</dbReference>
<dbReference type="Pfam" id="PF00307">
    <property type="entry name" value="CH"/>
    <property type="match status" value="2"/>
</dbReference>
<dbReference type="FunFam" id="1.20.58.60:FF:000230">
    <property type="entry name" value="Uncharacterized protein, isoform D"/>
    <property type="match status" value="1"/>
</dbReference>
<proteinExistence type="inferred from homology"/>
<dbReference type="FunFam" id="1.20.58.60:FF:000188">
    <property type="entry name" value="Uncharacterized protein, isoform D"/>
    <property type="match status" value="1"/>
</dbReference>
<evidence type="ECO:0000259" key="16">
    <source>
        <dbReference type="PROSITE" id="PS50021"/>
    </source>
</evidence>
<name>A0A4Y0BJ60_ANOFN</name>
<evidence type="ECO:0000256" key="5">
    <source>
        <dbReference type="ARBA" id="ARBA00022490"/>
    </source>
</evidence>
<dbReference type="VEuPathDB" id="VectorBase:AFUN2_008247"/>
<feature type="coiled-coil region" evidence="14">
    <location>
        <begin position="5371"/>
        <end position="5401"/>
    </location>
</feature>
<dbReference type="GO" id="GO:0034993">
    <property type="term" value="C:meiotic nuclear membrane microtubule tethering complex"/>
    <property type="evidence" value="ECO:0007669"/>
    <property type="project" value="TreeGrafter"/>
</dbReference>
<dbReference type="FunFam" id="1.20.58.60:FF:000378">
    <property type="entry name" value="AGAP009554-PA"/>
    <property type="match status" value="1"/>
</dbReference>
<accession>A0A4Y0BJ60</accession>
<sequence>MSGPPNINNNQLPPSSSGGGGGGVGGPGSGRGWLRTPPPSYFRSPSPWVPPGSAPPRQNLPVTVPRTVDAPVAARGPSEFVYQHPSSGTFGGAAYPAHQYAGERAAMPATSSIRATTATTATSSQEFQFQRPIPSAMTPTHFVGTSTHYRPVSPAAVAPHPYPQFSSTMSPVSSLHRSMTPHSVTSSYGQVDYHQQQQVRPGSTQSSVYGGVTYHYGPAAGPGHPQAPITGQSQYVIYDYGCEMGPSTAEIIAAQSQDYVDEKLAEYQATIMLLQDEQERVQKKTFVNWINSFLNKRVPPLKVEDLIHDLKDGTKLLALLEVLSGEKLPMEKGKVLRRPHFLSNVNTALQFLTSKRIKLVNINPSDIVDGRPAVVLGLIWTIILYFQIEENSRILHYLNENLSGSLSSLGSSSSASNIPGLSSSKPITYTGTASVATSSKEMLKQGPKKTLLTWVNSALPKTTGLEVRDFGASWRDGIAFLSLIDAIKTNVINIAEMKKYNNRYRLDTAFNVAESELGIARLLDAEDVDVNSPDEKSIMTYVAQFLHKYPDVKNINSKSDSERELLELLDWLRRTVRYYDGMNGKYPNNYPMYESVNGEKLEKQNTYKKVKSINAAKMTPEVQELNSLWNQLERHMQQWLWYLDSSLPDQFGAIGRWLSNGEKLLNDDDIPSNMNEETASLISKKLEAHKQFFASYYEVRETFNNVKMTPLAKKVPLGQLQNMEKRLLDIEPCARQRRIKLKYLEHKCCLIAFLNLLENKINGVKYNNEEMVKQSLDHLKNFVTRNQIMQEFEKALIDMRQVIEEYKIDGNITKKEMYNIDVFLHEIEDRWKNVSSRLICTETMLEDVLSHWQRWRSLVHEIETWLMQAHDALQGTEDERIEFFQNINVYKDKFDALTDTFNILKSTCDQETSVGLERKYNQLASHWDQVFLHTKQYLHVGDILQHRQKFKADAAQLNEWIQRTDVALGRNNLRDSVEIRRCETEIKQIACEIEAMEELFKSVSRSFQALIKEYSRDEVDRMMAMMKKQKEALVRVRAQIPIKLHLFHQLLTQQEALESGQREISQWLDEAENLLISYSFTNDPQQTKNNLAKHKAFFNRTLYYKSMLESKNNVFQNLLKLTDTDSSVDMSDAATKMKQLNDRFTYVINNANDWEYKLQENLRVWENFNESKQKVESFLRQAEAFQKSAIPVEKEADAETQLEFFNSADQTSINKLERNTEDLLKYLPPAEQQILIAKVEDIQRQWSEVIQQIPLHLLKVEFRLNELTFNGCANDIEKELNAEEQAFNCNENFEAILQRNLDYFKKNDLQRVEQVLGNMEKINYIYLEKSANDQALAPLYQRANDSWIAICKRIDSVRNILHKIPAQWEAYHAKFDEMNTWMDRVDESLRQIMVEKQTMEEFEQEKATFQNICFEADAKREDMKWLVKTLDFLLSHTNEEQATIEQEKIEKLIARYKTLIPTIETTMTKTEVFAKCYTYRREAQEICDLLDRIKSQARSVPPPESYKRVNEMIEEQQYSIKELDNQRAHIMKMLQRGKDLSKNPSAPQFIAGEIRKLESGWNDTYNEAAEKVRTLKAIQKVWSDYNEQKGQIVGLLNTAEMELRSVTPLQTDPKSVTQDLDMKRQLALNLKQASSKSLLQLNDLCRDLGMSLPPTTKQVIEKEVSDLGKRVDNTVDYVEKRVVYLEDYSDKWNEYKQRLDSLKSWANNVYPKMVAAIKQPQISAEDRVLKTKQLEGVLGEKIRQLDVLNASAADLASKEGNLSEMKRLKAEVVHLQGTFTELHRMVDSEKALVGEDFETWKSYNRDMESLKGWVERAKLAPELEQIRPSTLPEARAYQGRLETFNEQCEGKMDELQNAIKNSQNIRYGVKPSEETDRYYMIVSSIYENVQHLLNKTGKLVTNWSILDGDLEKLNSFIERAEARMGEFGTVQGPAAALPIDLLETKIKSLKLFSNEISEQQAKLIALVHMFDQINHSLSEDGVNGVRDKLKSAKDRLSKLSDDARARINANYESIVEQQNFNAQMTDFSNWMDQIRTSISELENTAVDEIELAVQNVQYLVQQHADKRDTFNQIYAQVKQQSLSNNPMENKLLNETYSSLASNYQNLESSLLQMKDFLQKWVEFLQWHNTTKDQLAYLRESMIKYDVSSEDQLNDANRRISDVAAGIENWRRLSIAMEQEPCISFHDKTHKPVSAINMISDLDHKLVSIRSQVDGKLKEVENTKDRVNKFHKTQKELTDSLKSIEEKLKGIVQVARLSTLDDGMEDLSTLNEKISELSSAKAQVQYEGNLLLKQDVVDTGMEIQEELGKLDKKVSDLQQESDETLRVFSGTSDLYADFNKYNMSFINELKQIETLNNGTVLNFDNKPALQHALDQLKKASETMMKKVKRSLDVVAAKGNELAKTFRGYNPQDCDNILDIIRHNNEMFKANLERLIDNSSVLDQKVALYKQADELYQDLDEWLQSKRDQLSRVLENPGEIESKIVTYRAELPAQQAFKENLDGLLQEYKKMNGGALPKDLHAMSVQLDDAFSAIEDTVNRLNNRMSEYTADERQLKLSIKGIIERIYSIREEIVGCDDMTLDSGKQLVHLAGCRELRRKLNLVGEEITELKNEFASMEAKYDQGIKEASTVSKEIQNLDQRFGLVMNSLNEVETKLTKGVEKSFKDKLGALTRMIGAQSEKLNWCAPEPTSDKYQLEVKRTTLNDVRTSIEDCERILGEVERSLTGAVTELFSPAKVSNMSDETKEVSKQLEVLKRAFEETEKQLTDNIALWLSYESISEEVIHFLKDLEARNRMETVLLIDLANLSEKSKEVSQARATLEQFKVKMDQLQSVGNQLNEVNQESRALVLVHHLQNKYQTFSKYFIQLLDRLEDVRLKDVQFREAVDKIRHWLREMQTKKHAQNLGADAQVQALSDREYEAAKALRAEILSKDSALNETCSLGENLYAEVSVDCREGIRDEMKRLRSDYNALLEEVNGGIKRIESDLIKKKSIDESHNQLNNWLTELRSKITSGLTDRYATLPEKKSALYSGKNMQKDITVHETNLDQIQKKVMALPDKSSLGQIDETRQNYGALREDLNRKIALLEQAIKSHEQYNAMLEKSRDWLLKLQSQTEDMFNDGDLTKAKLEEYLILVDTVLTEEEAALDDVNECYKQFAVVMAQTHENGHSELLRAFEDNKRQWTTFFDKCRAFKARSTEALKQLDAFNGRLEGALGWLANKKSEIKDTTAQGPLDTKQQCLEALKKLRDDIQSYGVTVSGILEESHQVKSKFDVSGKVAQLQNEYRVVAGLCADAITKAESTLHDQSDFNQAYDEFERLLRKNLEGLEEFRVLVGDLSVLQERQLRLKEIAYKRLDDSSPYEDLINRGEKLYSYTSPEGRELIRQKLAAIRDLWDRFSDELNAVTQRLDQCILQFGEFSLQQEQLSKWLKDIEKSMEVNAELKANIQDKRTQYQNHKLMHQEILSQVGLVESVCAKAQQLLTLTKDQHLQSCVVSIKDTYQGIVRKSGELLDNLNACVQVHQSYVSACSKLRSWINEEKDKVFCCEETGGEKTEINKRIEALSNLKLGKPKGDELLNTLVQCFEAMKDSTSAAGISMVEREIGELRNDLASLYGQIEELIGNQRKSLSGWSQFDQDLEALTKWCRSMEGIFREQQLYDSLERKQQQLDVFRKNQEAITEKQKQIDDFVTMAQTLFTKTGVEKIKFYINQLINRYQLLQVLSKEVANRAQNIVNDHKNYQERYTDCAARLQEVEKDLETLGHEKLGAANQSKLQQLEIEKERFENNLTSLVTASEKVLPETNTQGREKIREEVRQLKDRWDQIIAGLNNLKKQLDVRSIQWSSYQDILQQVLNWLDATERKIEPNESQSWNSTQEIRSKLFKYKAILQEISGHRRIIDSLKEKADSLVTDVQNEDINAKVQSITERYELLKKSCSDLIRRLEQSLELCNKFNELQKSLLDEQDYLFGELKQLSDVSGNKRAVQDKVQKIDDLQQANGKMEEKFKNLAKLISDNGDLISYGAKTVMEQDLLKMKGDFEKFVASIRDARVELQKRMQLWDDYQRDLDQIGAFLAEVEDTMRGYTLKNSLNEKQEQHEYYQALLGRLKQNALEFDKLLDKSSELLQSSGDTKISFNMQQLKSRAQSVEGTVKELAKKCESAYNDHKQYRKRYDECDKELDEIRDVFDGCRMQHAQSIQNSSQQPDAQAVLGTIQTLLAKHNMVTVQCNAVSDSGEQLYSTTASKGQQMIRSEIQELTAKCERLFDEVNEYARSYEGRLAKLSGFMEKADQLQEWLNNVEGQLGRGSLILKPTLDEKCAQQQAYAELLNDIKNHRPELNNVRDLVENMQERHPSIERRMAELTSKYEECLEKAQSYGDQYDRIVHNHRQYCKAVMETQDFIDANHNTVELWGETDLDQVSLMTNLDRLTELKKSIVAEQSRVEQIRTLGEATIPDTSDEGQANIRSQIDISQQEWEGLLAAIDTTMDGIRGKMTEWSDYEKIRTDCMNWMRDIDAKIHSVDLKATLIDKKATLDYLKSLQGEVKAKELEIDNFTEKAQQLYRGYLSSRNSQISELAVKYQQTASRIKELVGRWQQYVIQHQELETRIGEHRDWLNSVREKLNYCADLSSTSEKELQSKLKLVQDMIVNKEDGSGRLQTIVDLAQQVLACTTPSGHEAVNKAVAALQEEWSSLALRMIDIRANLDEAINQWSGFLDQVNDLKRNIDWMENELSGFIEFQATMADKRAQLERIKNTEEKIRLEKIEIEPLKQKTAEMAASGQQSQAAATAQQILSKFDYLAEKISKILTDREDQYRDHRLYKEAYDDLFNWISRAREKLPCVKQQSLSDKLTMDSAIAPLDALMNKKAQGELLVEHLVHTGEVVMASTSEKGKEAIRSDINGLKANFESLFGDIDKQKRDLEKTLNLLREYKEEYERLSEWLQQVDILVKNHKLAMCSNLGEKEKQVREMRELIGKLEKGQVEMDKFNAFAAPLLQSHLDTYIGNQLRHLNSRYQVQVNLAKDVLKKVETNHDLHREYKDNLTKANSWIENAKEIVRYSTENVDSVSKDNLEKRLEKIVELIQQREQGQHLVNATVNTGEKVVKSTKSDGKEVINGEIKDIQTNWDRLVKRMSTAKVQLETNLLQWADYSSSYNHLQQWIQDRESKLQQVCEQKVVRFRLGGTSSSLSSGLNERRANLRQANDIVQDIVSFEPMIQSVASKASDLRQTSPASEISNKYETLSKQAKEMFEKQKETVELHQAFIDASNEFAAWIRNAKECLNKCSDSRGDKETLVSKMTQLKILDNDVPVGQKKLEKALEQAEVACRNVDTEEVEAIEKEVAILQEEFDNYCLALKKISGALENGIVRWTEYDDQYGVALKWLDTIEQEVQTYNKMQANLQEKKRVLEEFQDKLQTLFDWQRELDSLNMRAQVLLEICADTRISNGVTQLTTKYNVLLSIAKEIMRRLELHYQEHQQHNTLYGECQDWLDRMREKLNECESVPHTVAETQSKLNIVKGIRQSLEQGQNKLRYLIELKEKIVLSTETSGASKIEEDTENLKTEYESLMVDITETRQRLTNHLAQLEDIGKLSRMLAEWVEEVQSKLDAGETMQNELADKRVLLEKYRAIHRETGNYNEVVDKIKSKMTDNANIDVEEFNKILTDYDAIVGKVVSEIERLENQVNNHERFKQALGELYEWMKATRQTIQQSSDFHGDKEHIVGRIEKLKGIELSFSEGKVLLENTADMGNSLAAISGQEGQASIKQEILQARADWDELEELARNSRQTLEDCLGSWDSFLDKSETLGAFLEEYNVKVNGYGASEGTADQAAVLSELKRIQDLILTKKSTVEELNDVCEALMEKSACSTVRDRTVDLQKSYSTLLGKVQGFITKLEKNLVSHTEFIYYKEEINKWLNDANATIKNCSDVAADDVLVIRQKVVQLQGLSNSIPQGQKLFEMLQDSFTKSSYLYPEDKQTTMFQDISDIRDSLDTVIIGISSSLNNLNAQASRLESYEELKRRINEWLATTESVFETLPETHGEMTEVKTLLERLKHIQTEISFKQTDLENLQQEAANLFDVNKCSAEMERVASLQSRCTKLSEKCSYQIRKLETELDDQMAYYQNLQEIEKWLLQISFQLMAHNSLYIYNREQTLEQIAQHEKLLDEIQRYQVNIDDFNAKGQCQIERYILKAPAIKSRIETQMKNIRDSYNSLLNTSVQIKNRLHDSLNKFQEYEDTLDDINRQLDEMEPLVAEERMLEVVDYGVGQSQLEKAQGIHNKLQVEKSRLMFAVQACEAATASISRPSSPMDNVSQMIPEKELMVRARLEDLIDDVQQWIADLISSINDCERQHKQKVELENWIQKQKAIVADWSSKPCKFRPEAAEQELRAMNELSRTITVKRDDLLGDTDQDHRLREELEKLQASLKKVIDRKKDDQLAIEKYRKNYEDVQGWLDAITNQIDNVEKGGGLSCKQKLEKISNIKRILENDCEMISNFKRNGDHIVELVSNLDAQQVTEQLKSIDRRYNDITKRLNRRLDVIDSTNKMFGKLRSDIGELSQWVVDKNGSLDAPYQLGSDTKSAENQQQTFKSLLKEIEGKQSYVDTLGKRFSSIQSDLEPHEKQQLEVELQTLMKNVGLLGDRVRGELDKIVEDILCRKNMHNNLDVTRAWIKTKQNDVNKISDQIPLLSSNVNSEIKLCQRHAQTIREFEENAFRDVSKQVREIMKDCNDEGKAKLAQEFGDIEAKLRELVESCSRKIDFMECEHGKRREFESRKDRVWNWLNEAESIVSADIRTTSYEILKDQKQKFDKLCKECEVMKGVVKEAEDFKSAILPTLNELDKTNINNQVKVMREKWNAISNVLKVKCKKLADHLVEYEDAIAKIQGCAAFIVQVQSRLKEMNRPVTSRIENIQDFLLAYEQILGSLKDKRLEMSTVLLTNLPQLRENSAKLEEMIMGIEEQLRRLKAMLLLKEQFIGAINDIVKLIAKINTDFNTVDNFSPMVDDRLLRYGEILQNIEECEGLLVAATDKGHQIASDGTDLDRHNIMDQIHSLQQQLASIKRSIELEQDKYQKQRAYHKTLSNDLFALVDWFKDNDEHIKSRPLFGLDLKMADQQHSAHIALAGKANINLKMIEDLLAKLAHSDSKLPEDLQDMVDRARALHESIPQELVAREAYLTQNRQYRMEFRDSMERVKKWLSAAENRFEHTKTFSFDQEKITVALKELEDFLHGEAEIRTLLYSGIQEQADRLWNSLSEMDQNQCLGELQQLKNRLSDVSHRAAVQQTELLSNSDLVKSYKKHSSAVNNVLVKSKLDDTILTIPTLPARIDHINVLLNMLQVQHNELDILNELSQKIVNRADQYNRDRVQKENADANRQWASNASLLENLRENLIQLQQQWDQLESILQELEVKSNLLLEKDRGLDLVVHSRDQTEAKKHIVENLLEDKSALGQLNTKANALAKTLIKALREQKLLPQSLEEKLTHLNDINLRTINSTMEDYQGAYKKAKTIRTDYFTVYDRIKTWIENAELTISNHGIDPSELKSKLIVLINEFGDMRMAHEQLVFNGNEIMRHCTESSDRTATKANMDQLTYELDKTIALIEQKNQTVDQILGNWANFMRLYQSVVDWSIKIRALLERKLQLNTLHEAQLACQNYSNAVNSLADVSQNLSEMNHEFDKINEVCSTAYLKGKLHEAETLKIDIETVLFERNLFLHETTEEWQQYERKIESVKEWIKDSYQTLNSSELKSKPLRDQLRILEQMLADISAQKIKVNMSLEKLQVHFHSDIIYTDNPNIVQCGRAVMGDLDKLNMDVFQTTQNLDQALSQIEGCQAEMQTIRQRIVHEEQQLRNILSPLHQSSDSEKHEQVHFHSDIIYTDNPNIVQCGRAVMGDLDKLNMDVFQTTQNLDQALSQIEGCQAEMQTIRQRIVHEEQQLRNILSPLHQSSDSEKHEQECRERIRGLQSQMNQLNDKIKLLLRRGAPDP</sequence>
<feature type="coiled-coil region" evidence="14">
    <location>
        <begin position="2804"/>
        <end position="2831"/>
    </location>
</feature>
<evidence type="ECO:0000256" key="12">
    <source>
        <dbReference type="ARBA" id="ARBA00023212"/>
    </source>
</evidence>
<feature type="domain" description="Calponin-homology (CH)" evidence="16">
    <location>
        <begin position="445"/>
        <end position="550"/>
    </location>
</feature>
<feature type="coiled-coil region" evidence="14">
    <location>
        <begin position="6093"/>
        <end position="6165"/>
    </location>
</feature>
<keyword evidence="13" id="KW-0539">Nucleus</keyword>
<dbReference type="GO" id="GO:0008285">
    <property type="term" value="P:negative regulation of cell population proliferation"/>
    <property type="evidence" value="ECO:0007669"/>
    <property type="project" value="TreeGrafter"/>
</dbReference>
<evidence type="ECO:0000256" key="9">
    <source>
        <dbReference type="ARBA" id="ARBA00023054"/>
    </source>
</evidence>
<feature type="coiled-coil region" evidence="14">
    <location>
        <begin position="5300"/>
        <end position="5335"/>
    </location>
</feature>
<dbReference type="FunFam" id="1.20.58.60:FF:000420">
    <property type="entry name" value="AGAP009554-PA"/>
    <property type="match status" value="1"/>
</dbReference>
<keyword evidence="12" id="KW-0206">Cytoskeleton</keyword>
<dbReference type="Gene3D" id="1.20.58.60">
    <property type="match status" value="28"/>
</dbReference>
<dbReference type="GO" id="GO:0005856">
    <property type="term" value="C:cytoskeleton"/>
    <property type="evidence" value="ECO:0007669"/>
    <property type="project" value="UniProtKB-SubCell"/>
</dbReference>
<dbReference type="FunFam" id="1.20.58.60:FF:000468">
    <property type="entry name" value="AGAP009554-PA"/>
    <property type="match status" value="1"/>
</dbReference>
<feature type="compositionally biased region" description="Gly residues" evidence="15">
    <location>
        <begin position="17"/>
        <end position="31"/>
    </location>
</feature>
<dbReference type="GO" id="GO:0005640">
    <property type="term" value="C:nuclear outer membrane"/>
    <property type="evidence" value="ECO:0007669"/>
    <property type="project" value="TreeGrafter"/>
</dbReference>